<dbReference type="InterPro" id="IPR057573">
    <property type="entry name" value="NOL9_N"/>
</dbReference>
<dbReference type="Gene3D" id="3.40.50.300">
    <property type="entry name" value="P-loop containing nucleotide triphosphate hydrolases"/>
    <property type="match status" value="1"/>
</dbReference>
<name>A0AAD9N1Y4_9ANNE</name>
<evidence type="ECO:0000256" key="2">
    <source>
        <dbReference type="ARBA" id="ARBA00011003"/>
    </source>
</evidence>
<feature type="compositionally biased region" description="Polar residues" evidence="10">
    <location>
        <begin position="285"/>
        <end position="295"/>
    </location>
</feature>
<dbReference type="Pfam" id="PF16575">
    <property type="entry name" value="CLP1_P"/>
    <property type="match status" value="1"/>
</dbReference>
<sequence length="980" mass="108918">MKASHTDPGLLRRHLLKESSHRSRSPNGSSHKRRGHRSRSFHESTDASSTSKSEKQDKKSGITKDWMWSRSGKWQVEKKETSNTEKLSLGEKSDSCISNPAAGQQLHKEGVRFWPLPQRLPRVRSASLPREHTQLISLKNGMNGRESRDEAVWSPSGRFQVQSVETVIEPTKCHLSSSVAEEQLSQKMLRSSLSNHGQCFGSQSSNHLAQIRSNQMLKSSSSWTSCQLDPMTLPPENQLNDDLSPRVELNKGNAVTCIVSPSGKWLIQKSERKELCSDNGGGSPKCSNASSSAKQLSEGKLRPQHQRLSPGSQSTNHLPCHKSDKSTSVYQPSLSDMSCLMACLISPSQTSLVQPKKGKEMCFDQINPLLSTSSTNKSSAKKKLRVFSMKDWAHQLVVLEHPGWMTFKGKTRIRCICGCINIYGYDVSSSSKAYDVYSTDSHSFVMLKTTEGYHGDVLGSSDFSVFVEGDQRLSLEDRKIISSYHRPVVIVFEKLTNPALDYVDTLKPFHTLFRGDGKLRGRDDVHDMVKVGIQLHGQHSPISPLLSVKHYTAINEWIDIRVSEGSSPVILVCGGKGVGKSTLTRYLVNTMLNRVKEVAFLECDVGQAEFTPGGSISVNHITEPLLGPPFSHQDRPHCCCFLGVLSPIHNPEAYMKCVNYVYNSFLECNIKCPLVVNTMGWNKSIGLALLTDILRLVKPDLVIQIDSSKQYKNLPIITPDFMAENIGWTSECIYPDEGIKQHSLIRIKSVADKLNRPIDHYKPVDHRSLSLLSYFDHLLKDTKHGLNNVVPYAVPWKQVAVHVMHATVPASQIMYALNASVVALCTVDESQMINADIEDYPKFLKDTPVCPCLGFGIIRGIDPVKKVFYVLTPLSQEETSCVNCLLLGALEIPQPLLLNQTSCEVPYVGYSKDVIGANSVSRRKHLKRRSHPFRTWHCWCKPGYGIAVASLYLIILADGIAHANNDVALSQSGHDIVDGG</sequence>
<evidence type="ECO:0000256" key="3">
    <source>
        <dbReference type="ARBA" id="ARBA00022552"/>
    </source>
</evidence>
<keyword evidence="4" id="KW-0808">Transferase</keyword>
<comment type="caution">
    <text evidence="14">The sequence shown here is derived from an EMBL/GenBank/DDBJ whole genome shotgun (WGS) entry which is preliminary data.</text>
</comment>
<evidence type="ECO:0000256" key="8">
    <source>
        <dbReference type="ARBA" id="ARBA00023242"/>
    </source>
</evidence>
<evidence type="ECO:0000313" key="14">
    <source>
        <dbReference type="EMBL" id="KAK2152453.1"/>
    </source>
</evidence>
<keyword evidence="3" id="KW-0698">rRNA processing</keyword>
<dbReference type="AlphaFoldDB" id="A0AAD9N1Y4"/>
<proteinExistence type="inferred from homology"/>
<feature type="region of interest" description="Disordered" evidence="10">
    <location>
        <begin position="1"/>
        <end position="99"/>
    </location>
</feature>
<evidence type="ECO:0000259" key="13">
    <source>
        <dbReference type="Pfam" id="PF25467"/>
    </source>
</evidence>
<dbReference type="Proteomes" id="UP001208570">
    <property type="component" value="Unassembled WGS sequence"/>
</dbReference>
<feature type="domain" description="NOL9 N-terminal" evidence="12">
    <location>
        <begin position="394"/>
        <end position="514"/>
    </location>
</feature>
<dbReference type="GO" id="GO:0051731">
    <property type="term" value="F:polynucleotide 5'-hydroxyl-kinase activity"/>
    <property type="evidence" value="ECO:0007669"/>
    <property type="project" value="InterPro"/>
</dbReference>
<dbReference type="InterPro" id="IPR032319">
    <property type="entry name" value="CLP1_P"/>
</dbReference>
<evidence type="ECO:0000256" key="6">
    <source>
        <dbReference type="ARBA" id="ARBA00022777"/>
    </source>
</evidence>
<evidence type="ECO:0000256" key="1">
    <source>
        <dbReference type="ARBA" id="ARBA00004604"/>
    </source>
</evidence>
<comment type="similarity">
    <text evidence="2">Belongs to the Clp1 family. NOL9/GRC3 subfamily.</text>
</comment>
<dbReference type="Pfam" id="PF24419">
    <property type="entry name" value="Cupin_NOL9"/>
    <property type="match status" value="1"/>
</dbReference>
<dbReference type="GO" id="GO:0005524">
    <property type="term" value="F:ATP binding"/>
    <property type="evidence" value="ECO:0007669"/>
    <property type="project" value="UniProtKB-KW"/>
</dbReference>
<dbReference type="InterPro" id="IPR045116">
    <property type="entry name" value="Clp1/Grc3"/>
</dbReference>
<dbReference type="InterPro" id="IPR027417">
    <property type="entry name" value="P-loop_NTPase"/>
</dbReference>
<reference evidence="14" key="1">
    <citation type="journal article" date="2023" name="Mol. Biol. Evol.">
        <title>Third-Generation Sequencing Reveals the Adaptive Role of the Epigenome in Three Deep-Sea Polychaetes.</title>
        <authorList>
            <person name="Perez M."/>
            <person name="Aroh O."/>
            <person name="Sun Y."/>
            <person name="Lan Y."/>
            <person name="Juniper S.K."/>
            <person name="Young C.R."/>
            <person name="Angers B."/>
            <person name="Qian P.Y."/>
        </authorList>
    </citation>
    <scope>NUCLEOTIDE SEQUENCE</scope>
    <source>
        <strain evidence="14">P08H-3</strain>
    </source>
</reference>
<accession>A0AAD9N1Y4</accession>
<dbReference type="PANTHER" id="PTHR12755:SF3">
    <property type="entry name" value="POLYNUCLEOTIDE 5'-HYDROXYL-KINASE NOL9"/>
    <property type="match status" value="1"/>
</dbReference>
<dbReference type="EMBL" id="JAODUP010000328">
    <property type="protein sequence ID" value="KAK2152453.1"/>
    <property type="molecule type" value="Genomic_DNA"/>
</dbReference>
<dbReference type="SUPFAM" id="SSF52540">
    <property type="entry name" value="P-loop containing nucleoside triphosphate hydrolases"/>
    <property type="match status" value="1"/>
</dbReference>
<evidence type="ECO:0000256" key="9">
    <source>
        <dbReference type="ARBA" id="ARBA00071212"/>
    </source>
</evidence>
<feature type="domain" description="NOL9 C-terminal" evidence="13">
    <location>
        <begin position="789"/>
        <end position="893"/>
    </location>
</feature>
<feature type="region of interest" description="Disordered" evidence="10">
    <location>
        <begin position="274"/>
        <end position="324"/>
    </location>
</feature>
<organism evidence="14 15">
    <name type="scientific">Paralvinella palmiformis</name>
    <dbReference type="NCBI Taxonomy" id="53620"/>
    <lineage>
        <taxon>Eukaryota</taxon>
        <taxon>Metazoa</taxon>
        <taxon>Spiralia</taxon>
        <taxon>Lophotrochozoa</taxon>
        <taxon>Annelida</taxon>
        <taxon>Polychaeta</taxon>
        <taxon>Sedentaria</taxon>
        <taxon>Canalipalpata</taxon>
        <taxon>Terebellida</taxon>
        <taxon>Terebelliformia</taxon>
        <taxon>Alvinellidae</taxon>
        <taxon>Paralvinella</taxon>
    </lineage>
</organism>
<evidence type="ECO:0000256" key="4">
    <source>
        <dbReference type="ARBA" id="ARBA00022679"/>
    </source>
</evidence>
<keyword evidence="6" id="KW-0418">Kinase</keyword>
<gene>
    <name evidence="14" type="ORF">LSH36_328g02021</name>
</gene>
<evidence type="ECO:0000313" key="15">
    <source>
        <dbReference type="Proteomes" id="UP001208570"/>
    </source>
</evidence>
<feature type="domain" description="Clp1 P-loop" evidence="11">
    <location>
        <begin position="574"/>
        <end position="715"/>
    </location>
</feature>
<evidence type="ECO:0000256" key="10">
    <source>
        <dbReference type="SAM" id="MobiDB-lite"/>
    </source>
</evidence>
<dbReference type="PANTHER" id="PTHR12755">
    <property type="entry name" value="CLEAVAGE/POLYADENYLATION FACTOR IA SUBUNIT CLP1P"/>
    <property type="match status" value="1"/>
</dbReference>
<feature type="region of interest" description="Disordered" evidence="10">
    <location>
        <begin position="223"/>
        <end position="244"/>
    </location>
</feature>
<evidence type="ECO:0000259" key="11">
    <source>
        <dbReference type="Pfam" id="PF16575"/>
    </source>
</evidence>
<comment type="subcellular location">
    <subcellularLocation>
        <location evidence="1">Nucleus</location>
        <location evidence="1">Nucleolus</location>
    </subcellularLocation>
</comment>
<feature type="compositionally biased region" description="Basic and acidic residues" evidence="10">
    <location>
        <begin position="52"/>
        <end position="62"/>
    </location>
</feature>
<feature type="compositionally biased region" description="Polar residues" evidence="10">
    <location>
        <begin position="306"/>
        <end position="317"/>
    </location>
</feature>
<evidence type="ECO:0000256" key="7">
    <source>
        <dbReference type="ARBA" id="ARBA00022840"/>
    </source>
</evidence>
<keyword evidence="8" id="KW-0539">Nucleus</keyword>
<feature type="compositionally biased region" description="Basic and acidic residues" evidence="10">
    <location>
        <begin position="75"/>
        <end position="94"/>
    </location>
</feature>
<feature type="compositionally biased region" description="Basic residues" evidence="10">
    <location>
        <begin position="30"/>
        <end position="39"/>
    </location>
</feature>
<dbReference type="InterPro" id="IPR057570">
    <property type="entry name" value="NOL9_C"/>
</dbReference>
<protein>
    <recommendedName>
        <fullName evidence="9">Polynucleotide 5'-hydroxyl-kinase NOL9</fullName>
    </recommendedName>
</protein>
<keyword evidence="15" id="KW-1185">Reference proteome</keyword>
<dbReference type="GO" id="GO:0000448">
    <property type="term" value="P:cleavage in ITS2 between 5.8S rRNA and LSU-rRNA of tricistronic rRNA transcript (SSU-rRNA, 5.8S rRNA, LSU-rRNA)"/>
    <property type="evidence" value="ECO:0007669"/>
    <property type="project" value="TreeGrafter"/>
</dbReference>
<dbReference type="Pfam" id="PF25467">
    <property type="entry name" value="NOL9_C"/>
    <property type="match status" value="1"/>
</dbReference>
<evidence type="ECO:0000259" key="12">
    <source>
        <dbReference type="Pfam" id="PF24419"/>
    </source>
</evidence>
<evidence type="ECO:0000256" key="5">
    <source>
        <dbReference type="ARBA" id="ARBA00022741"/>
    </source>
</evidence>
<keyword evidence="5" id="KW-0547">Nucleotide-binding</keyword>
<keyword evidence="7" id="KW-0067">ATP-binding</keyword>
<dbReference type="GO" id="GO:0005730">
    <property type="term" value="C:nucleolus"/>
    <property type="evidence" value="ECO:0007669"/>
    <property type="project" value="UniProtKB-SubCell"/>
</dbReference>